<proteinExistence type="inferred from homology"/>
<sequence length="306" mass="31972">MTSQWTPGRLGDLTGKRIIVTGATNGVGLATATALARAGARVILAVRNTALGAQRAAEMGGDTVVAELDLADLASVRAFPGRLDTLGVDEIDILINNAGTLTRQRCDTVDGFEATIATNLLGPFALTNLLLDRVRDQIINVGSEAHKSATLHLDDLHLRAHKWTVMGAYAASKLAVMLWGLELDRRLRAAGSPVVTQLTHPGWVDSNLPQLPGGPLMGIVQRGVKVVAAALANDTDAGAATTLYCISEPIPPGSYVGVDGRFGLRGGPVLIGRSALACDYAVAGRVVQFAEQETGTELLAARAGKR</sequence>
<evidence type="ECO:0000256" key="2">
    <source>
        <dbReference type="RuleBase" id="RU000363"/>
    </source>
</evidence>
<comment type="similarity">
    <text evidence="2">Belongs to the short-chain dehydrogenases/reductases (SDR) family.</text>
</comment>
<keyword evidence="1" id="KW-0560">Oxidoreductase</keyword>
<dbReference type="Pfam" id="PF00106">
    <property type="entry name" value="adh_short"/>
    <property type="match status" value="1"/>
</dbReference>
<evidence type="ECO:0000256" key="1">
    <source>
        <dbReference type="ARBA" id="ARBA00023002"/>
    </source>
</evidence>
<dbReference type="PANTHER" id="PTHR43157:SF31">
    <property type="entry name" value="PHOSPHATIDYLINOSITOL-GLYCAN BIOSYNTHESIS CLASS F PROTEIN"/>
    <property type="match status" value="1"/>
</dbReference>
<dbReference type="RefSeq" id="WP_090359198.1">
    <property type="nucleotide sequence ID" value="NZ_FMUB01000007.1"/>
</dbReference>
<dbReference type="InterPro" id="IPR036291">
    <property type="entry name" value="NAD(P)-bd_dom_sf"/>
</dbReference>
<dbReference type="Gene3D" id="3.40.50.720">
    <property type="entry name" value="NAD(P)-binding Rossmann-like Domain"/>
    <property type="match status" value="1"/>
</dbReference>
<dbReference type="AlphaFoldDB" id="A0A1G4WIW7"/>
<dbReference type="GO" id="GO:0016491">
    <property type="term" value="F:oxidoreductase activity"/>
    <property type="evidence" value="ECO:0007669"/>
    <property type="project" value="UniProtKB-KW"/>
</dbReference>
<dbReference type="PANTHER" id="PTHR43157">
    <property type="entry name" value="PHOSPHATIDYLINOSITOL-GLYCAN BIOSYNTHESIS CLASS F PROTEIN-RELATED"/>
    <property type="match status" value="1"/>
</dbReference>
<dbReference type="STRING" id="1502745.SAMN02799620_03534"/>
<dbReference type="SUPFAM" id="SSF51735">
    <property type="entry name" value="NAD(P)-binding Rossmann-fold domains"/>
    <property type="match status" value="1"/>
</dbReference>
<reference evidence="4" key="1">
    <citation type="submission" date="2016-10" db="EMBL/GenBank/DDBJ databases">
        <authorList>
            <person name="Varghese N."/>
            <person name="Submissions S."/>
        </authorList>
    </citation>
    <scope>NUCLEOTIDE SEQUENCE [LARGE SCALE GENOMIC DNA]</scope>
    <source>
        <strain evidence="4">UNC267MFSha1.1M11</strain>
    </source>
</reference>
<name>A0A1G4WIW7_9MYCO</name>
<accession>A0A1G4WIW7</accession>
<organism evidence="3 4">
    <name type="scientific">Mycolicibacterium fluoranthenivorans</name>
    <dbReference type="NCBI Taxonomy" id="258505"/>
    <lineage>
        <taxon>Bacteria</taxon>
        <taxon>Bacillati</taxon>
        <taxon>Actinomycetota</taxon>
        <taxon>Actinomycetes</taxon>
        <taxon>Mycobacteriales</taxon>
        <taxon>Mycobacteriaceae</taxon>
        <taxon>Mycolicibacterium</taxon>
    </lineage>
</organism>
<evidence type="ECO:0000313" key="4">
    <source>
        <dbReference type="Proteomes" id="UP000199707"/>
    </source>
</evidence>
<gene>
    <name evidence="3" type="ORF">SAMN02799620_03534</name>
</gene>
<protein>
    <submittedName>
        <fullName evidence="3">Short-chain dehydrogenase</fullName>
    </submittedName>
</protein>
<dbReference type="Proteomes" id="UP000199707">
    <property type="component" value="Unassembled WGS sequence"/>
</dbReference>
<dbReference type="InterPro" id="IPR002347">
    <property type="entry name" value="SDR_fam"/>
</dbReference>
<evidence type="ECO:0000313" key="3">
    <source>
        <dbReference type="EMBL" id="SCX23854.1"/>
    </source>
</evidence>
<dbReference type="EMBL" id="FMUB01000007">
    <property type="protein sequence ID" value="SCX23854.1"/>
    <property type="molecule type" value="Genomic_DNA"/>
</dbReference>
<dbReference type="PRINTS" id="PR00081">
    <property type="entry name" value="GDHRDH"/>
</dbReference>
<dbReference type="PRINTS" id="PR00080">
    <property type="entry name" value="SDRFAMILY"/>
</dbReference>